<feature type="region of interest" description="Disordered" evidence="1">
    <location>
        <begin position="442"/>
        <end position="472"/>
    </location>
</feature>
<feature type="compositionally biased region" description="Polar residues" evidence="1">
    <location>
        <begin position="11"/>
        <end position="38"/>
    </location>
</feature>
<protein>
    <submittedName>
        <fullName evidence="2">Uncharacterized protein</fullName>
    </submittedName>
</protein>
<dbReference type="EMBL" id="JBAHYK010000780">
    <property type="protein sequence ID" value="KAL0571371.1"/>
    <property type="molecule type" value="Genomic_DNA"/>
</dbReference>
<sequence>MTREESPLPAPQNQEAEQSKEQPATDSTKAASRTSSSVPDIASQPPNGDDITPLPDRTSQSPLPDSLPENPNPTPSSSDTSLDQEKSGLKAGEEKAVEDEEEGKPVTATKSKKKRKRGAQETFTDEQIAFLESKIPSYEALGDGKKAKSQFWLDFLPEFFERFPEAAERKPAVRKREDPNNVGEDATETMEVEEQRALHKRVKRFNREDEELSRDSIKNKFHYLRTKHNRTQSSPFKAPLKKVQKSNGPAPHRTGLPQFVAGCPEYKDKVIELSEETGPFDRLRCRVAAAQELIATFTPDELERAHELMEEQFQKRLEEHSCVKMPEGETSLDIEKEHEMVRCRQALAGVVELFLNFIREHTGMAVFFQAGLELDHPDRGRAFDVFSMCSVPEGTPKFADYDMNFFQEHFAKTFAEWLRVIKRRQIEAGVEFPEFIDSAEDGKRQVTSAKTRRTVAENVDEKSSKKAGKKKA</sequence>
<dbReference type="Proteomes" id="UP001465976">
    <property type="component" value="Unassembled WGS sequence"/>
</dbReference>
<accession>A0ABR3F7Z3</accession>
<gene>
    <name evidence="2" type="ORF">V5O48_010596</name>
</gene>
<comment type="caution">
    <text evidence="2">The sequence shown here is derived from an EMBL/GenBank/DDBJ whole genome shotgun (WGS) entry which is preliminary data.</text>
</comment>
<feature type="compositionally biased region" description="Basic and acidic residues" evidence="1">
    <location>
        <begin position="167"/>
        <end position="179"/>
    </location>
</feature>
<proteinExistence type="predicted"/>
<evidence type="ECO:0000313" key="2">
    <source>
        <dbReference type="EMBL" id="KAL0571371.1"/>
    </source>
</evidence>
<feature type="compositionally biased region" description="Basic and acidic residues" evidence="1">
    <location>
        <begin position="83"/>
        <end position="95"/>
    </location>
</feature>
<name>A0ABR3F7Z3_9AGAR</name>
<feature type="region of interest" description="Disordered" evidence="1">
    <location>
        <begin position="167"/>
        <end position="190"/>
    </location>
</feature>
<feature type="region of interest" description="Disordered" evidence="1">
    <location>
        <begin position="1"/>
        <end position="123"/>
    </location>
</feature>
<organism evidence="2 3">
    <name type="scientific">Marasmius crinis-equi</name>
    <dbReference type="NCBI Taxonomy" id="585013"/>
    <lineage>
        <taxon>Eukaryota</taxon>
        <taxon>Fungi</taxon>
        <taxon>Dikarya</taxon>
        <taxon>Basidiomycota</taxon>
        <taxon>Agaricomycotina</taxon>
        <taxon>Agaricomycetes</taxon>
        <taxon>Agaricomycetidae</taxon>
        <taxon>Agaricales</taxon>
        <taxon>Marasmiineae</taxon>
        <taxon>Marasmiaceae</taxon>
        <taxon>Marasmius</taxon>
    </lineage>
</organism>
<keyword evidence="3" id="KW-1185">Reference proteome</keyword>
<reference evidence="2 3" key="1">
    <citation type="submission" date="2024-02" db="EMBL/GenBank/DDBJ databases">
        <title>A draft genome for the cacao thread blight pathogen Marasmius crinis-equi.</title>
        <authorList>
            <person name="Cohen S.P."/>
            <person name="Baruah I.K."/>
            <person name="Amoako-Attah I."/>
            <person name="Bukari Y."/>
            <person name="Meinhardt L.W."/>
            <person name="Bailey B.A."/>
        </authorList>
    </citation>
    <scope>NUCLEOTIDE SEQUENCE [LARGE SCALE GENOMIC DNA]</scope>
    <source>
        <strain evidence="2 3">GH-76</strain>
    </source>
</reference>
<evidence type="ECO:0000313" key="3">
    <source>
        <dbReference type="Proteomes" id="UP001465976"/>
    </source>
</evidence>
<feature type="region of interest" description="Disordered" evidence="1">
    <location>
        <begin position="232"/>
        <end position="256"/>
    </location>
</feature>
<evidence type="ECO:0000256" key="1">
    <source>
        <dbReference type="SAM" id="MobiDB-lite"/>
    </source>
</evidence>
<feature type="non-terminal residue" evidence="2">
    <location>
        <position position="472"/>
    </location>
</feature>